<name>A0ABW2V1F3_9BACL</name>
<dbReference type="InterPro" id="IPR011990">
    <property type="entry name" value="TPR-like_helical_dom_sf"/>
</dbReference>
<keyword evidence="2" id="KW-1185">Reference proteome</keyword>
<sequence>MFNRSANAVGREEIPPLYPAKTVCRYCERTYRTMRVRPSHKKSTEADSDFCMRFTGVNPDYYVVRVCPYCGYSMTDHFSKKPLTERQRVMFEEKIGRSWNKLDLTGERTINEAMFAYKLALVCAQASDETDRVLAGILHHIAWLYRLMEDEANEKRFLAHALDAYMRVFEYEGLDYNNAKLMYLIGELNRRLGQYNEAVRWFSRVVNDNRIVDAAMIRKSREQWQLVREEMQRLKLQPELPGDEIKGA</sequence>
<evidence type="ECO:0000313" key="2">
    <source>
        <dbReference type="Proteomes" id="UP001596528"/>
    </source>
</evidence>
<dbReference type="EMBL" id="JBHTGQ010000018">
    <property type="protein sequence ID" value="MFC7749986.1"/>
    <property type="molecule type" value="Genomic_DNA"/>
</dbReference>
<protein>
    <submittedName>
        <fullName evidence="1">DUF2225 domain-containing protein</fullName>
    </submittedName>
</protein>
<gene>
    <name evidence="1" type="ORF">ACFQWB_08525</name>
</gene>
<dbReference type="RefSeq" id="WP_246068020.1">
    <property type="nucleotide sequence ID" value="NZ_JBHTGQ010000018.1"/>
</dbReference>
<evidence type="ECO:0000313" key="1">
    <source>
        <dbReference type="EMBL" id="MFC7749986.1"/>
    </source>
</evidence>
<dbReference type="Pfam" id="PF09986">
    <property type="entry name" value="DUF2225"/>
    <property type="match status" value="1"/>
</dbReference>
<reference evidence="2" key="1">
    <citation type="journal article" date="2019" name="Int. J. Syst. Evol. Microbiol.">
        <title>The Global Catalogue of Microorganisms (GCM) 10K type strain sequencing project: providing services to taxonomists for standard genome sequencing and annotation.</title>
        <authorList>
            <consortium name="The Broad Institute Genomics Platform"/>
            <consortium name="The Broad Institute Genome Sequencing Center for Infectious Disease"/>
            <person name="Wu L."/>
            <person name="Ma J."/>
        </authorList>
    </citation>
    <scope>NUCLEOTIDE SEQUENCE [LARGE SCALE GENOMIC DNA]</scope>
    <source>
        <strain evidence="2">JCM 18657</strain>
    </source>
</reference>
<dbReference type="Gene3D" id="1.25.40.10">
    <property type="entry name" value="Tetratricopeptide repeat domain"/>
    <property type="match status" value="1"/>
</dbReference>
<organism evidence="1 2">
    <name type="scientific">Paenibacillus thermoaerophilus</name>
    <dbReference type="NCBI Taxonomy" id="1215385"/>
    <lineage>
        <taxon>Bacteria</taxon>
        <taxon>Bacillati</taxon>
        <taxon>Bacillota</taxon>
        <taxon>Bacilli</taxon>
        <taxon>Bacillales</taxon>
        <taxon>Paenibacillaceae</taxon>
        <taxon>Paenibacillus</taxon>
    </lineage>
</organism>
<dbReference type="Proteomes" id="UP001596528">
    <property type="component" value="Unassembled WGS sequence"/>
</dbReference>
<accession>A0ABW2V1F3</accession>
<comment type="caution">
    <text evidence="1">The sequence shown here is derived from an EMBL/GenBank/DDBJ whole genome shotgun (WGS) entry which is preliminary data.</text>
</comment>
<dbReference type="SUPFAM" id="SSF48452">
    <property type="entry name" value="TPR-like"/>
    <property type="match status" value="1"/>
</dbReference>
<proteinExistence type="predicted"/>
<dbReference type="InterPro" id="IPR018708">
    <property type="entry name" value="DUF2225"/>
</dbReference>